<dbReference type="AlphaFoldDB" id="A0AAJ5VSR6"/>
<evidence type="ECO:0000256" key="13">
    <source>
        <dbReference type="ARBA" id="ARBA00042156"/>
    </source>
</evidence>
<keyword evidence="4" id="KW-0547">Nucleotide-binding</keyword>
<keyword evidence="7" id="KW-0067">ATP-binding</keyword>
<dbReference type="SUPFAM" id="SSF52540">
    <property type="entry name" value="P-loop containing nucleoside triphosphate hydrolases"/>
    <property type="match status" value="2"/>
</dbReference>
<accession>A0AAJ5VSR6</accession>
<dbReference type="PROSITE" id="PS50893">
    <property type="entry name" value="ABC_TRANSPORTER_2"/>
    <property type="match status" value="2"/>
</dbReference>
<dbReference type="Proteomes" id="UP001217476">
    <property type="component" value="Chromosome"/>
</dbReference>
<protein>
    <recommendedName>
        <fullName evidence="12">UvrABC system protein A</fullName>
    </recommendedName>
    <alternativeName>
        <fullName evidence="13">Excinuclease ABC subunit A</fullName>
    </alternativeName>
</protein>
<reference evidence="15" key="1">
    <citation type="submission" date="2023-03" db="EMBL/GenBank/DDBJ databases">
        <title>Andean soil-derived lignocellulolytic bacterial consortium as a source of novel taxa and putative plastic-active enzymes.</title>
        <authorList>
            <person name="Diaz-Garcia L."/>
            <person name="Chuvochina M."/>
            <person name="Feuerriegel G."/>
            <person name="Bunk B."/>
            <person name="Sproer C."/>
            <person name="Streit W.R."/>
            <person name="Rodriguez L.M."/>
            <person name="Overmann J."/>
            <person name="Jimenez D.J."/>
        </authorList>
    </citation>
    <scope>NUCLEOTIDE SEQUENCE</scope>
    <source>
        <strain evidence="15">MAG 4196</strain>
    </source>
</reference>
<dbReference type="Gene3D" id="1.10.8.280">
    <property type="entry name" value="ABC transporter ATPase domain-like"/>
    <property type="match status" value="1"/>
</dbReference>
<dbReference type="InterPro" id="IPR017871">
    <property type="entry name" value="ABC_transporter-like_CS"/>
</dbReference>
<dbReference type="GO" id="GO:0006281">
    <property type="term" value="P:DNA repair"/>
    <property type="evidence" value="ECO:0007669"/>
    <property type="project" value="UniProtKB-KW"/>
</dbReference>
<comment type="subcellular location">
    <subcellularLocation>
        <location evidence="1">Cytoplasm</location>
    </subcellularLocation>
</comment>
<keyword evidence="8" id="KW-0267">Excision nuclease</keyword>
<keyword evidence="6" id="KW-0228">DNA excision</keyword>
<evidence type="ECO:0000256" key="5">
    <source>
        <dbReference type="ARBA" id="ARBA00022763"/>
    </source>
</evidence>
<dbReference type="PANTHER" id="PTHR43152:SF1">
    <property type="entry name" value="UVRA PROTEIN"/>
    <property type="match status" value="1"/>
</dbReference>
<gene>
    <name evidence="15" type="ORF">P0Y65_12215</name>
</gene>
<keyword evidence="10" id="KW-0234">DNA repair</keyword>
<evidence type="ECO:0000256" key="11">
    <source>
        <dbReference type="ARBA" id="ARBA00038000"/>
    </source>
</evidence>
<dbReference type="EMBL" id="CP119312">
    <property type="protein sequence ID" value="WEK02972.1"/>
    <property type="molecule type" value="Genomic_DNA"/>
</dbReference>
<dbReference type="InterPro" id="IPR003593">
    <property type="entry name" value="AAA+_ATPase"/>
</dbReference>
<dbReference type="GO" id="GO:0005737">
    <property type="term" value="C:cytoplasm"/>
    <property type="evidence" value="ECO:0007669"/>
    <property type="project" value="UniProtKB-SubCell"/>
</dbReference>
<keyword evidence="2" id="KW-0963">Cytoplasm</keyword>
<keyword evidence="3" id="KW-0677">Repeat</keyword>
<sequence length="759" mass="82203">MNIVRARTNNLRDVTLSIPKHEIVVFTGVSGSGKSSLVFDTIAAESQRQLNETYSTFIRHRLPHYGTPDADRLENLPVSILVDQKRLGGNARSTVGTATDISALLRLLFSRLGKPFVGEASAFSFNNVEGMCPECEGLGKVDDIDLDALLDKSKTMNEGPFRFPGWHVGSYRWKRYALTGFFDNDKPLTNYTKAEWARLVDDTGAKVTDPLPGWYDSSQYESVLFRFRRTYINREKEAANDTEREALGRVLTRGPCPACGGGRLKPEVLASRIKGKSIADCSGMEIDRLIEFLVKIDDRDTKAVVDGLTDRLHAMVGLGLEYLSLDRETPTLSGGESQRIKMVRHLGSSLSDIAYIFDEPSTGLHPRDVHQVTELLQQLRDNGNSVLVVEHDPDVIAVADHIIDIGPGAGRNGGNVVFDGSLDAFRGSTSPTARAFLAPRTLQNRKKVASGYIGVAGGTQNNVKNIDVTIPLGMLTVVVGVAGSGKSTLTKLMAQQNPGVVRIDQSALGGSRRSTPATYLGVHEPIRSHFAKESGKRGSLFSTNASGACPACKGAGVIRTDLAFMDSEERLCGSCNGSGFSAEALAVRIKGKTIADIALMTAQEARAFFSTFQNICAPLERMKDVGLSYMPIGQSLSSLSGGERQRLRLADELGRDSEVYLLDEPTSGLHMTDVDRLIELIQRLLDRGKTVVVVEHNLEVMAKADWIIEMGPGAGRRGGKITFAGEVAALLDDVKSITAPFLSGYLAGRDATGKVPRAT</sequence>
<dbReference type="Gene3D" id="1.20.1580.10">
    <property type="entry name" value="ABC transporter ATPase like domain"/>
    <property type="match status" value="2"/>
</dbReference>
<dbReference type="GO" id="GO:0003677">
    <property type="term" value="F:DNA binding"/>
    <property type="evidence" value="ECO:0007669"/>
    <property type="project" value="UniProtKB-KW"/>
</dbReference>
<dbReference type="GO" id="GO:0005524">
    <property type="term" value="F:ATP binding"/>
    <property type="evidence" value="ECO:0007669"/>
    <property type="project" value="UniProtKB-KW"/>
</dbReference>
<name>A0AAJ5VSR6_9HYPH</name>
<evidence type="ECO:0000256" key="4">
    <source>
        <dbReference type="ARBA" id="ARBA00022741"/>
    </source>
</evidence>
<evidence type="ECO:0000256" key="9">
    <source>
        <dbReference type="ARBA" id="ARBA00023125"/>
    </source>
</evidence>
<evidence type="ECO:0000313" key="16">
    <source>
        <dbReference type="Proteomes" id="UP001217476"/>
    </source>
</evidence>
<evidence type="ECO:0000256" key="1">
    <source>
        <dbReference type="ARBA" id="ARBA00004496"/>
    </source>
</evidence>
<feature type="domain" description="ABC transporter" evidence="14">
    <location>
        <begin position="1"/>
        <end position="432"/>
    </location>
</feature>
<dbReference type="InterPro" id="IPR003439">
    <property type="entry name" value="ABC_transporter-like_ATP-bd"/>
</dbReference>
<keyword evidence="9" id="KW-0238">DNA-binding</keyword>
<proteinExistence type="inferred from homology"/>
<evidence type="ECO:0000256" key="10">
    <source>
        <dbReference type="ARBA" id="ARBA00023204"/>
    </source>
</evidence>
<evidence type="ECO:0000313" key="15">
    <source>
        <dbReference type="EMBL" id="WEK02972.1"/>
    </source>
</evidence>
<dbReference type="CDD" id="cd03270">
    <property type="entry name" value="ABC_UvrA_I"/>
    <property type="match status" value="1"/>
</dbReference>
<evidence type="ECO:0000256" key="2">
    <source>
        <dbReference type="ARBA" id="ARBA00022490"/>
    </source>
</evidence>
<dbReference type="SMART" id="SM00382">
    <property type="entry name" value="AAA"/>
    <property type="match status" value="2"/>
</dbReference>
<evidence type="ECO:0000256" key="6">
    <source>
        <dbReference type="ARBA" id="ARBA00022769"/>
    </source>
</evidence>
<evidence type="ECO:0000256" key="12">
    <source>
        <dbReference type="ARBA" id="ARBA00039316"/>
    </source>
</evidence>
<feature type="domain" description="ABC transporter" evidence="14">
    <location>
        <begin position="442"/>
        <end position="737"/>
    </location>
</feature>
<dbReference type="InterPro" id="IPR027417">
    <property type="entry name" value="P-loop_NTPase"/>
</dbReference>
<dbReference type="PROSITE" id="PS00211">
    <property type="entry name" value="ABC_TRANSPORTER_1"/>
    <property type="match status" value="1"/>
</dbReference>
<dbReference type="Gene3D" id="3.40.50.300">
    <property type="entry name" value="P-loop containing nucleotide triphosphate hydrolases"/>
    <property type="match status" value="2"/>
</dbReference>
<evidence type="ECO:0000256" key="8">
    <source>
        <dbReference type="ARBA" id="ARBA00022881"/>
    </source>
</evidence>
<organism evidence="15 16">
    <name type="scientific">Candidatus Devosia phytovorans</name>
    <dbReference type="NCBI Taxonomy" id="3121372"/>
    <lineage>
        <taxon>Bacteria</taxon>
        <taxon>Pseudomonadati</taxon>
        <taxon>Pseudomonadota</taxon>
        <taxon>Alphaproteobacteria</taxon>
        <taxon>Hyphomicrobiales</taxon>
        <taxon>Devosiaceae</taxon>
        <taxon>Devosia</taxon>
    </lineage>
</organism>
<evidence type="ECO:0000256" key="3">
    <source>
        <dbReference type="ARBA" id="ARBA00022737"/>
    </source>
</evidence>
<dbReference type="GO" id="GO:0016887">
    <property type="term" value="F:ATP hydrolysis activity"/>
    <property type="evidence" value="ECO:0007669"/>
    <property type="project" value="InterPro"/>
</dbReference>
<keyword evidence="5" id="KW-0227">DNA damage</keyword>
<dbReference type="Pfam" id="PF00005">
    <property type="entry name" value="ABC_tran"/>
    <property type="match status" value="1"/>
</dbReference>
<comment type="similarity">
    <text evidence="11">Belongs to the ABC transporter superfamily. UvrA family.</text>
</comment>
<evidence type="ECO:0000256" key="7">
    <source>
        <dbReference type="ARBA" id="ARBA00022840"/>
    </source>
</evidence>
<dbReference type="PANTHER" id="PTHR43152">
    <property type="entry name" value="UVRABC SYSTEM PROTEIN A"/>
    <property type="match status" value="1"/>
</dbReference>
<evidence type="ECO:0000259" key="14">
    <source>
        <dbReference type="PROSITE" id="PS50893"/>
    </source>
</evidence>
<dbReference type="GO" id="GO:0004518">
    <property type="term" value="F:nuclease activity"/>
    <property type="evidence" value="ECO:0007669"/>
    <property type="project" value="UniProtKB-KW"/>
</dbReference>